<dbReference type="AlphaFoldDB" id="A0AAW1CH14"/>
<comment type="subcellular location">
    <subcellularLocation>
        <location evidence="1">Nucleus</location>
    </subcellularLocation>
</comment>
<feature type="compositionally biased region" description="Basic residues" evidence="5">
    <location>
        <begin position="442"/>
        <end position="452"/>
    </location>
</feature>
<feature type="compositionally biased region" description="Basic and acidic residues" evidence="5">
    <location>
        <begin position="396"/>
        <end position="407"/>
    </location>
</feature>
<keyword evidence="8" id="KW-1185">Reference proteome</keyword>
<dbReference type="PANTHER" id="PTHR13484">
    <property type="entry name" value="FIP1-LIKE 1 PROTEIN"/>
    <property type="match status" value="1"/>
</dbReference>
<evidence type="ECO:0000313" key="8">
    <source>
        <dbReference type="Proteomes" id="UP001461498"/>
    </source>
</evidence>
<dbReference type="GO" id="GO:0005847">
    <property type="term" value="C:mRNA cleavage and polyadenylation specificity factor complex"/>
    <property type="evidence" value="ECO:0007669"/>
    <property type="project" value="TreeGrafter"/>
</dbReference>
<evidence type="ECO:0000256" key="4">
    <source>
        <dbReference type="ARBA" id="ARBA00023242"/>
    </source>
</evidence>
<feature type="region of interest" description="Disordered" evidence="5">
    <location>
        <begin position="1"/>
        <end position="122"/>
    </location>
</feature>
<evidence type="ECO:0000256" key="3">
    <source>
        <dbReference type="ARBA" id="ARBA00022664"/>
    </source>
</evidence>
<comment type="caution">
    <text evidence="7">The sequence shown here is derived from an EMBL/GenBank/DDBJ whole genome shotgun (WGS) entry which is preliminary data.</text>
</comment>
<comment type="similarity">
    <text evidence="2">Belongs to the FIP1 family.</text>
</comment>
<feature type="compositionally biased region" description="Basic residues" evidence="5">
    <location>
        <begin position="460"/>
        <end position="483"/>
    </location>
</feature>
<dbReference type="Proteomes" id="UP001461498">
    <property type="component" value="Unassembled WGS sequence"/>
</dbReference>
<dbReference type="EMBL" id="JAPXFL010000060">
    <property type="protein sequence ID" value="KAK9496748.1"/>
    <property type="molecule type" value="Genomic_DNA"/>
</dbReference>
<gene>
    <name evidence="7" type="ORF">O3M35_013033</name>
</gene>
<keyword evidence="4" id="KW-0539">Nucleus</keyword>
<proteinExistence type="inferred from homology"/>
<feature type="compositionally biased region" description="Polar residues" evidence="5">
    <location>
        <begin position="69"/>
        <end position="85"/>
    </location>
</feature>
<evidence type="ECO:0000256" key="2">
    <source>
        <dbReference type="ARBA" id="ARBA00007459"/>
    </source>
</evidence>
<feature type="compositionally biased region" description="Acidic residues" evidence="5">
    <location>
        <begin position="99"/>
        <end position="119"/>
    </location>
</feature>
<feature type="domain" description="Pre-mRNA polyadenylation factor Fip1" evidence="6">
    <location>
        <begin position="178"/>
        <end position="219"/>
    </location>
</feature>
<evidence type="ECO:0000256" key="1">
    <source>
        <dbReference type="ARBA" id="ARBA00004123"/>
    </source>
</evidence>
<protein>
    <recommendedName>
        <fullName evidence="6">Pre-mRNA polyadenylation factor Fip1 domain-containing protein</fullName>
    </recommendedName>
</protein>
<name>A0AAW1CH14_9HEMI</name>
<feature type="compositionally biased region" description="Basic and acidic residues" evidence="5">
    <location>
        <begin position="30"/>
        <end position="40"/>
    </location>
</feature>
<dbReference type="GO" id="GO:0006397">
    <property type="term" value="P:mRNA processing"/>
    <property type="evidence" value="ECO:0007669"/>
    <property type="project" value="UniProtKB-KW"/>
</dbReference>
<reference evidence="7 8" key="1">
    <citation type="submission" date="2022-12" db="EMBL/GenBank/DDBJ databases">
        <title>Chromosome-level genome assembly of true bugs.</title>
        <authorList>
            <person name="Ma L."/>
            <person name="Li H."/>
        </authorList>
    </citation>
    <scope>NUCLEOTIDE SEQUENCE [LARGE SCALE GENOMIC DNA]</scope>
    <source>
        <strain evidence="7">Lab_2022b</strain>
    </source>
</reference>
<feature type="region of interest" description="Disordered" evidence="5">
    <location>
        <begin position="376"/>
        <end position="492"/>
    </location>
</feature>
<organism evidence="7 8">
    <name type="scientific">Rhynocoris fuscipes</name>
    <dbReference type="NCBI Taxonomy" id="488301"/>
    <lineage>
        <taxon>Eukaryota</taxon>
        <taxon>Metazoa</taxon>
        <taxon>Ecdysozoa</taxon>
        <taxon>Arthropoda</taxon>
        <taxon>Hexapoda</taxon>
        <taxon>Insecta</taxon>
        <taxon>Pterygota</taxon>
        <taxon>Neoptera</taxon>
        <taxon>Paraneoptera</taxon>
        <taxon>Hemiptera</taxon>
        <taxon>Heteroptera</taxon>
        <taxon>Panheteroptera</taxon>
        <taxon>Cimicomorpha</taxon>
        <taxon>Reduviidae</taxon>
        <taxon>Harpactorinae</taxon>
        <taxon>Harpactorini</taxon>
        <taxon>Rhynocoris</taxon>
    </lineage>
</organism>
<dbReference type="Pfam" id="PF05182">
    <property type="entry name" value="Fip1"/>
    <property type="match status" value="1"/>
</dbReference>
<dbReference type="InterPro" id="IPR007854">
    <property type="entry name" value="Fip1_dom"/>
</dbReference>
<keyword evidence="3" id="KW-0507">mRNA processing</keyword>
<feature type="compositionally biased region" description="Basic and acidic residues" evidence="5">
    <location>
        <begin position="426"/>
        <end position="441"/>
    </location>
</feature>
<dbReference type="PANTHER" id="PTHR13484:SF0">
    <property type="entry name" value="PRE-MRNA 3'-END-PROCESSING FACTOR FIP1"/>
    <property type="match status" value="1"/>
</dbReference>
<accession>A0AAW1CH14</accession>
<sequence>MADADESMNEDQWLYGDGNENEPGNQVQKTEPESENKDVSVPELGDQPVPPNDAETVQNNQDEGKDGENQNTDETAVNEQNTEPSTGEIPQKDQGEPGEQGDVEGEAEEEEDEDDDSDDDVHVTIGDIKTAPQYPNLNIKRGAVLSSGIDKLNKQPGKFSIEEFESIGTINGIPAHEFSIDALEEKPWRKPGADITDYFNYGFNEETWRAYCERQKQMRVHESGVGLGGLGVPRTNPTLTIVNDNSKYASMNSTVVVGGAPTPGIVTRKAGPPPGSRRCGVIDVIGSSGVASRRTTDSPPKENAIQVMTADRRDYGRKGFDLSVPPPGFDATQPPMASVVASYPTHPQYATEFYNPDVDPYYQSYEPTQEVQWNSQAWRSRHRDKKSSHDSPLILDHSKRSKYDKMHNNSLGKESELPGGIVIKQEPLDKSLKEKERDRERHKERHRHRSRSRSGDRERRSRKHKSRSRSPGHRSHKKKKSKKSDRSKEGSD</sequence>
<dbReference type="InterPro" id="IPR051187">
    <property type="entry name" value="Pre-mRNA_3'-end_processing_reg"/>
</dbReference>
<evidence type="ECO:0000256" key="5">
    <source>
        <dbReference type="SAM" id="MobiDB-lite"/>
    </source>
</evidence>
<evidence type="ECO:0000313" key="7">
    <source>
        <dbReference type="EMBL" id="KAK9496748.1"/>
    </source>
</evidence>
<evidence type="ECO:0000259" key="6">
    <source>
        <dbReference type="Pfam" id="PF05182"/>
    </source>
</evidence>